<keyword evidence="3 6" id="KW-0547">Nucleotide-binding</keyword>
<keyword evidence="5 6" id="KW-0067">ATP-binding</keyword>
<dbReference type="GO" id="GO:0005524">
    <property type="term" value="F:ATP binding"/>
    <property type="evidence" value="ECO:0007669"/>
    <property type="project" value="UniProtKB-UniRule"/>
</dbReference>
<feature type="region of interest" description="Disordered" evidence="7">
    <location>
        <begin position="1796"/>
        <end position="1829"/>
    </location>
</feature>
<feature type="binding site" evidence="6">
    <location>
        <position position="1906"/>
    </location>
    <ligand>
        <name>ATP</name>
        <dbReference type="ChEBI" id="CHEBI:30616"/>
    </ligand>
</feature>
<dbReference type="SUPFAM" id="SSF56112">
    <property type="entry name" value="Protein kinase-like (PK-like)"/>
    <property type="match status" value="2"/>
</dbReference>
<evidence type="ECO:0000259" key="8">
    <source>
        <dbReference type="PROSITE" id="PS50011"/>
    </source>
</evidence>
<gene>
    <name evidence="9" type="ORF">OCTVUL_1B029882</name>
</gene>
<feature type="region of interest" description="Disordered" evidence="7">
    <location>
        <begin position="631"/>
        <end position="669"/>
    </location>
</feature>
<dbReference type="PROSITE" id="PS50011">
    <property type="entry name" value="PROTEIN_KINASE_DOM"/>
    <property type="match status" value="2"/>
</dbReference>
<dbReference type="GO" id="GO:0005634">
    <property type="term" value="C:nucleus"/>
    <property type="evidence" value="ECO:0007669"/>
    <property type="project" value="TreeGrafter"/>
</dbReference>
<feature type="compositionally biased region" description="Polar residues" evidence="7">
    <location>
        <begin position="1218"/>
        <end position="1231"/>
    </location>
</feature>
<keyword evidence="10" id="KW-1185">Reference proteome</keyword>
<organism evidence="9 10">
    <name type="scientific">Octopus vulgaris</name>
    <name type="common">Common octopus</name>
    <dbReference type="NCBI Taxonomy" id="6645"/>
    <lineage>
        <taxon>Eukaryota</taxon>
        <taxon>Metazoa</taxon>
        <taxon>Spiralia</taxon>
        <taxon>Lophotrochozoa</taxon>
        <taxon>Mollusca</taxon>
        <taxon>Cephalopoda</taxon>
        <taxon>Coleoidea</taxon>
        <taxon>Octopodiformes</taxon>
        <taxon>Octopoda</taxon>
        <taxon>Incirrata</taxon>
        <taxon>Octopodidae</taxon>
        <taxon>Octopus</taxon>
    </lineage>
</organism>
<dbReference type="PROSITE" id="PS00108">
    <property type="entry name" value="PROTEIN_KINASE_ST"/>
    <property type="match status" value="2"/>
</dbReference>
<evidence type="ECO:0000256" key="6">
    <source>
        <dbReference type="PROSITE-ProRule" id="PRU10141"/>
    </source>
</evidence>
<dbReference type="Gene3D" id="3.30.200.20">
    <property type="entry name" value="Phosphorylase Kinase, domain 1"/>
    <property type="match status" value="2"/>
</dbReference>
<feature type="compositionally biased region" description="Polar residues" evidence="7">
    <location>
        <begin position="638"/>
        <end position="651"/>
    </location>
</feature>
<dbReference type="Gene3D" id="1.10.510.10">
    <property type="entry name" value="Transferase(Phosphotransferase) domain 1"/>
    <property type="match status" value="2"/>
</dbReference>
<dbReference type="GO" id="GO:0007059">
    <property type="term" value="P:chromosome segregation"/>
    <property type="evidence" value="ECO:0007669"/>
    <property type="project" value="TreeGrafter"/>
</dbReference>
<name>A0AA36BMK7_OCTVU</name>
<dbReference type="PROSITE" id="PS00107">
    <property type="entry name" value="PROTEIN_KINASE_ATP"/>
    <property type="match status" value="2"/>
</dbReference>
<evidence type="ECO:0000256" key="1">
    <source>
        <dbReference type="ARBA" id="ARBA00022527"/>
    </source>
</evidence>
<keyword evidence="1" id="KW-0723">Serine/threonine-protein kinase</keyword>
<reference evidence="9" key="1">
    <citation type="submission" date="2023-08" db="EMBL/GenBank/DDBJ databases">
        <authorList>
            <person name="Alioto T."/>
            <person name="Alioto T."/>
            <person name="Gomez Garrido J."/>
        </authorList>
    </citation>
    <scope>NUCLEOTIDE SEQUENCE</scope>
</reference>
<evidence type="ECO:0000256" key="4">
    <source>
        <dbReference type="ARBA" id="ARBA00022777"/>
    </source>
</evidence>
<dbReference type="InterPro" id="IPR017441">
    <property type="entry name" value="Protein_kinase_ATP_BS"/>
</dbReference>
<feature type="compositionally biased region" description="Basic and acidic residues" evidence="7">
    <location>
        <begin position="652"/>
        <end position="669"/>
    </location>
</feature>
<dbReference type="Gene3D" id="1.25.40.10">
    <property type="entry name" value="Tetratricopeptide repeat domain"/>
    <property type="match status" value="1"/>
</dbReference>
<feature type="domain" description="Protein kinase" evidence="8">
    <location>
        <begin position="2222"/>
        <end position="2488"/>
    </location>
</feature>
<feature type="binding site" evidence="6">
    <location>
        <position position="2250"/>
    </location>
    <ligand>
        <name>ATP</name>
        <dbReference type="ChEBI" id="CHEBI:30616"/>
    </ligand>
</feature>
<feature type="domain" description="Protein kinase" evidence="8">
    <location>
        <begin position="1878"/>
        <end position="2144"/>
    </location>
</feature>
<keyword evidence="4" id="KW-0418">Kinase</keyword>
<keyword evidence="2" id="KW-0808">Transferase</keyword>
<evidence type="ECO:0000313" key="10">
    <source>
        <dbReference type="Proteomes" id="UP001162480"/>
    </source>
</evidence>
<dbReference type="Proteomes" id="UP001162480">
    <property type="component" value="Chromosome 18"/>
</dbReference>
<dbReference type="GO" id="GO:0004712">
    <property type="term" value="F:protein serine/threonine/tyrosine kinase activity"/>
    <property type="evidence" value="ECO:0007669"/>
    <property type="project" value="TreeGrafter"/>
</dbReference>
<dbReference type="GO" id="GO:0004674">
    <property type="term" value="F:protein serine/threonine kinase activity"/>
    <property type="evidence" value="ECO:0007669"/>
    <property type="project" value="UniProtKB-KW"/>
</dbReference>
<dbReference type="PANTHER" id="PTHR22974:SF21">
    <property type="entry name" value="DUAL SPECIFICITY PROTEIN KINASE TTK"/>
    <property type="match status" value="1"/>
</dbReference>
<feature type="compositionally biased region" description="Basic and acidic residues" evidence="7">
    <location>
        <begin position="1812"/>
        <end position="1829"/>
    </location>
</feature>
<dbReference type="InterPro" id="IPR008271">
    <property type="entry name" value="Ser/Thr_kinase_AS"/>
</dbReference>
<dbReference type="InterPro" id="IPR011009">
    <property type="entry name" value="Kinase-like_dom_sf"/>
</dbReference>
<dbReference type="Pfam" id="PF00069">
    <property type="entry name" value="Pkinase"/>
    <property type="match status" value="2"/>
</dbReference>
<dbReference type="GO" id="GO:0033316">
    <property type="term" value="P:meiotic spindle assembly checkpoint signaling"/>
    <property type="evidence" value="ECO:0007669"/>
    <property type="project" value="TreeGrafter"/>
</dbReference>
<protein>
    <submittedName>
        <fullName evidence="9">Specificity kinase TTK-like</fullName>
    </submittedName>
</protein>
<dbReference type="InterPro" id="IPR000719">
    <property type="entry name" value="Prot_kinase_dom"/>
</dbReference>
<accession>A0AA36BMK7</accession>
<feature type="region of interest" description="Disordered" evidence="7">
    <location>
        <begin position="1211"/>
        <end position="1249"/>
    </location>
</feature>
<feature type="compositionally biased region" description="Basic and acidic residues" evidence="7">
    <location>
        <begin position="1232"/>
        <end position="1249"/>
    </location>
</feature>
<dbReference type="InterPro" id="IPR011990">
    <property type="entry name" value="TPR-like_helical_dom_sf"/>
</dbReference>
<evidence type="ECO:0000256" key="5">
    <source>
        <dbReference type="ARBA" id="ARBA00022840"/>
    </source>
</evidence>
<evidence type="ECO:0000256" key="2">
    <source>
        <dbReference type="ARBA" id="ARBA00022679"/>
    </source>
</evidence>
<feature type="compositionally biased region" description="Polar residues" evidence="7">
    <location>
        <begin position="1799"/>
        <end position="1811"/>
    </location>
</feature>
<proteinExistence type="predicted"/>
<dbReference type="GO" id="GO:0007094">
    <property type="term" value="P:mitotic spindle assembly checkpoint signaling"/>
    <property type="evidence" value="ECO:0007669"/>
    <property type="project" value="TreeGrafter"/>
</dbReference>
<dbReference type="GO" id="GO:0000776">
    <property type="term" value="C:kinetochore"/>
    <property type="evidence" value="ECO:0007669"/>
    <property type="project" value="TreeGrafter"/>
</dbReference>
<dbReference type="EMBL" id="OX597831">
    <property type="protein sequence ID" value="CAI9736307.1"/>
    <property type="molecule type" value="Genomic_DNA"/>
</dbReference>
<sequence length="2572" mass="286371">MPSDMSIEITCHEEKVTVICQRGNPSKCHGILKKAQTFRSEPQYLLQKALDNLDSGKSYLLTAEEKAACFDVCNRNLKPEEKPTIPDSDLPVGTVKNKFLASLATSNGTVLSESKPRQLAKPEIPVKKDSDTSPEEFICGSILALSEKWGCLNQQGPFARRFSHISDRRVSNVHTPLDKCLSRTQGSSDPSFHFVNDRRFSTQFTTLGSSHLGSYNTPDCHKSSLSAGSYENGSSSKFLRIKKMPQRVTVDEAKSYDSSDEEDTSMSKFTPKPSSVFAGKRTQTQRLTGTILEEDVKVTEGCDSNLEKTEAKLSESSEDSISVISPKFDLLLSCHNQEKPDSNLTDIKRTKSCDNSHLVDRNLFLKTAKKESAVAKYVDNDDDEFVVPDSSAITGVEKPKSINSHQNKTHLQTPKTILSDSLLPCGQANISTASLGQPSVGCTLDNTIETISPHQCDIPVSESLKHCSTNNEQPEGDTSLTEINNRFNILDTFSVLSQKKKESVQEFLHSNSDCSKFVACSNDSCNAAEYGKITSSELKYKPVLNADDKNKNGNPVQYNHCLSKDVLEHLPKDQLISCQSTIAGIPDQYQSSPQSSKHKLVQECFQSQMPLEHSTLDNPLPVQRQLDFLKDTPKLSEKSPQQLTENSQLKEMNTRTPKDANPEDSRPVKEGCLSREENMTVLSESKPRQLAKPEIPVKKDSDTSPEEFICGSILALSEKWGCLNQQGPFARRFSHISDRRVSNVHTPLDKCLSSTQGSTDPSFHSVNDRRFSTQFTTLGSSHLGSYNTPVCHKSSLSAGSYENGSSSKFLRIKKMPQRVTVDEAKSYDSSDEEDTSMSKFTPKSSSVFAGKRIQTQRLTGTILEEDVKVTEGCDSNLEKTEAKLSESSEDSISVFSPKFDLLLSCHNQEKPDSNLTDIKRTKSCDNSHLVDRNLFLKTAKKESAVAKYVDNDDDEFIVPDSSAITGVEKPKSINSHQNKTHLQTPKTILSDSLLPCGQANISTASLGQPSVGCTLDNTIETISPHQCDIPVSESLKHCSTNNEQPEGDTSLTEINNRFNILDTFSVLSQKKKANLLSLRRNESVQEFLHSNSDCSKFVACSNDSCNAAEYGKITSSELKYKPVLNADDKNKNGNPVQYNHCLSKDVLEHLPKDQLISCQSTIAGIPDQYQSSPQSSKHKLVQECFQSQMPLEHSTLDNPLPVQRQLDFLKDTPKLSEKSPQQLTENSQLKEMNTRTPKDANPEDSRPVKEGCLSREENMTVLSESKPRQLAKPEIPVKKDSDTSPEEFICGSILALSEKWGCLNQQGPFARRFSHISDRRVSNVHTPLDKCLSSTQGSTDPSFHSVNDRRFSTQFTTLGSSHLGSYNTPVCHKSSLSAGSYENGSSSKFLRIKKMPQRVTVDEAKSYDSSDEEDTSMSKFTPKSSSVFAGKRIQTQRLTGTILEEDVKVTEGCDSNLEKTEAKLSESSEDSISVFSPKFDLLLSCHNQEKPDSNLTDIKRTKSCDNSHLVDRNLFLKTAKKESAVAKYVDNDDDEFIVPDSSAITGVEKPKSINSHQNKTHLQTPKTILSDSLLPCGQANISTASLGQPSVGCTLDNTIETISPHQCDIPVSESLKHCSTNNEQPEGDTSLTEINNRFNILDTFSVLSQKKKANLLSLRRNESVQEFLHSNSDCSKFVACSNDSCNAAEYGKITSSELKYKPVLNADDKNKNGNPVQYNHCLSKDVLEHLPKDQLISCQSTIAGIPDQYQSSPQSSKHKLVQECFQSQMPLEHSTLDNPLPVQRQLDFLKDTPKLFEKSPQQLTENSQLKEMNTRTPKDANPEDSRPVKEGCLSREENIPASIDAVITPQVKDTAPSATNLVQLEKKLRSLMVNNKVYTVVKKVGKGGSSTVYEVFDQSGNRMAVKCITFGDAHAVTIGSYKKEVILLKQLQYSDRIIKLYDYELDYQKNCLNLVLEFGDIDLASLFRSQYKTNKIPQMMVMCYWTQMLEAVLVLHKEGIVHLDLKPANFLIVGGQLKLIDFGIADVIQTGKTGINQEILMGTPDYMSPEAIAVYLDNSRSQKIGLKSDIWSLGCILYFMVYGKTPFQEIRNTTEKLIAIRSDKFKIKFADVRNKELLDTMKCCLCRDPKERPSIEEILQHPYLSEMTIGNLKPEEKPPIPDSDLPVGTVKNKFLASLATSNGPASIDAVITPQVKDTAPSATNLVQLEKKLRSLMVNNKVYTVVKKVGKGGSSTVYEVFDQSGNRMAVKCITFGDAHAVTIGSYKKEVILLKQLQYSDRIIKLYDYELDYQKNCLNLVLECGNIDLASLFRSQYKTEKIPQVMVMCYWTQMLEAVLVLHKEGIVHLDLKPANFLIVGGQLKLIDFGIADVIQTGKTGINQEILMGTPDYMSPEAIAVYLDNSRNHKIGLKSDIWSLGCILYFMVYGKTPFQEIRNTTEKLIAIRSDKFKIKFADVRNKELLDTMKCCLCRDPKERPSIEEILQHPYLREVTIAPTAVTPPRSDDLKHNKLVDNKSLPLNSVKTSSQIVEDKENIVVDRMNYKTKSKPAVYCGTSKEIRTPLQSLTVADDQK</sequence>
<feature type="region of interest" description="Disordered" evidence="7">
    <location>
        <begin position="250"/>
        <end position="276"/>
    </location>
</feature>
<dbReference type="PANTHER" id="PTHR22974">
    <property type="entry name" value="MIXED LINEAGE PROTEIN KINASE"/>
    <property type="match status" value="1"/>
</dbReference>
<evidence type="ECO:0000256" key="3">
    <source>
        <dbReference type="ARBA" id="ARBA00022741"/>
    </source>
</evidence>
<dbReference type="FunFam" id="3.30.200.20:FF:000131">
    <property type="entry name" value="Dual specificity protein kinase TTK"/>
    <property type="match status" value="2"/>
</dbReference>
<evidence type="ECO:0000256" key="7">
    <source>
        <dbReference type="SAM" id="MobiDB-lite"/>
    </source>
</evidence>
<dbReference type="SMART" id="SM00220">
    <property type="entry name" value="S_TKc"/>
    <property type="match status" value="2"/>
</dbReference>
<evidence type="ECO:0000313" key="9">
    <source>
        <dbReference type="EMBL" id="CAI9736307.1"/>
    </source>
</evidence>
<dbReference type="GO" id="GO:0034501">
    <property type="term" value="P:protein localization to kinetochore"/>
    <property type="evidence" value="ECO:0007669"/>
    <property type="project" value="TreeGrafter"/>
</dbReference>